<proteinExistence type="predicted"/>
<keyword evidence="2" id="KW-0378">Hydrolase</keyword>
<evidence type="ECO:0000313" key="2">
    <source>
        <dbReference type="EMBL" id="GBE90326.1"/>
    </source>
</evidence>
<gene>
    <name evidence="2" type="ORF">NCWK1_0041</name>
</gene>
<dbReference type="InterPro" id="IPR005939">
    <property type="entry name" value="BLH_phosphatase-like"/>
</dbReference>
<dbReference type="GO" id="GO:0016787">
    <property type="term" value="F:hydrolase activity"/>
    <property type="evidence" value="ECO:0007669"/>
    <property type="project" value="UniProtKB-KW"/>
</dbReference>
<sequence length="169" mass="18665">MQVNLEGVNVNNAILINESLTTTGQISVKQLEQAIQEGYKSVLNLRSPDELGFFQDEQKLAEKLGLYYVNVPVRLEALNEELITKALKILEQLPKPVLIHCAAGMRSTGIALLSIAIQEGLTSEQTLAKAKSLGFGFLEDFNGFSVSPRLKQLFVNYVNQNAKIAMLSR</sequence>
<dbReference type="InterPro" id="IPR029021">
    <property type="entry name" value="Prot-tyrosine_phosphatase-like"/>
</dbReference>
<keyword evidence="3" id="KW-1185">Reference proteome</keyword>
<protein>
    <submittedName>
        <fullName evidence="2">Beta-lactamase hydrolase-family protein</fullName>
    </submittedName>
</protein>
<feature type="domain" description="Beta-lactamase hydrolase-like protein phosphatase-like" evidence="1">
    <location>
        <begin position="16"/>
        <end position="114"/>
    </location>
</feature>
<name>A0A2H6LB14_9NOSO</name>
<dbReference type="Gene3D" id="3.90.190.10">
    <property type="entry name" value="Protein tyrosine phosphatase superfamily"/>
    <property type="match status" value="1"/>
</dbReference>
<reference evidence="3" key="1">
    <citation type="journal article" date="2018" name="Genome Announc.">
        <title>Draft Genome Sequence of the Nitrogen-Fixing and Hormogonia-Inducing Cyanobacterium Nostoc cycadae Strain WK-1, Isolated from the Coralloid Roots of Cycas revoluta.</title>
        <authorList>
            <person name="Kanesaki Y."/>
            <person name="Hirose M."/>
            <person name="Hirose Y."/>
            <person name="Fujisawa T."/>
            <person name="Nakamura Y."/>
            <person name="Watanabe S."/>
            <person name="Matsunaga S."/>
            <person name="Uchida H."/>
            <person name="Murakami A."/>
        </authorList>
    </citation>
    <scope>NUCLEOTIDE SEQUENCE [LARGE SCALE GENOMIC DNA]</scope>
    <source>
        <strain evidence="3">WK-1</strain>
    </source>
</reference>
<comment type="caution">
    <text evidence="2">The sequence shown here is derived from an EMBL/GenBank/DDBJ whole genome shotgun (WGS) entry which is preliminary data.</text>
</comment>
<evidence type="ECO:0000259" key="1">
    <source>
        <dbReference type="Pfam" id="PF04273"/>
    </source>
</evidence>
<dbReference type="CDD" id="cd14503">
    <property type="entry name" value="PTP-bact"/>
    <property type="match status" value="1"/>
</dbReference>
<dbReference type="AlphaFoldDB" id="A0A2H6LB14"/>
<organism evidence="2 3">
    <name type="scientific">Nostoc cycadae WK-1</name>
    <dbReference type="NCBI Taxonomy" id="1861711"/>
    <lineage>
        <taxon>Bacteria</taxon>
        <taxon>Bacillati</taxon>
        <taxon>Cyanobacteriota</taxon>
        <taxon>Cyanophyceae</taxon>
        <taxon>Nostocales</taxon>
        <taxon>Nostocaceae</taxon>
        <taxon>Nostoc</taxon>
    </lineage>
</organism>
<dbReference type="Proteomes" id="UP000236527">
    <property type="component" value="Unassembled WGS sequence"/>
</dbReference>
<dbReference type="EMBL" id="BDGE01000001">
    <property type="protein sequence ID" value="GBE90326.1"/>
    <property type="molecule type" value="Genomic_DNA"/>
</dbReference>
<accession>A0A2H6LB14</accession>
<evidence type="ECO:0000313" key="3">
    <source>
        <dbReference type="Proteomes" id="UP000236527"/>
    </source>
</evidence>
<dbReference type="SUPFAM" id="SSF52799">
    <property type="entry name" value="(Phosphotyrosine protein) phosphatases II"/>
    <property type="match status" value="1"/>
</dbReference>
<dbReference type="Pfam" id="PF04273">
    <property type="entry name" value="BLH_phosphatase"/>
    <property type="match status" value="1"/>
</dbReference>